<dbReference type="PROSITE" id="PS51194">
    <property type="entry name" value="HELICASE_CTER"/>
    <property type="match status" value="1"/>
</dbReference>
<dbReference type="Pfam" id="PF00270">
    <property type="entry name" value="DEAD"/>
    <property type="match status" value="1"/>
</dbReference>
<evidence type="ECO:0000256" key="4">
    <source>
        <dbReference type="ARBA" id="ARBA00022840"/>
    </source>
</evidence>
<protein>
    <submittedName>
        <fullName evidence="8">RNA helicase CrhR</fullName>
        <ecNumber evidence="8">3.6.4.13</ecNumber>
    </submittedName>
</protein>
<dbReference type="InterPro" id="IPR001650">
    <property type="entry name" value="Helicase_C-like"/>
</dbReference>
<dbReference type="Pfam" id="PF00271">
    <property type="entry name" value="Helicase_C"/>
    <property type="match status" value="1"/>
</dbReference>
<dbReference type="SMART" id="SM00487">
    <property type="entry name" value="DEXDc"/>
    <property type="match status" value="1"/>
</dbReference>
<evidence type="ECO:0000313" key="9">
    <source>
        <dbReference type="Proteomes" id="UP000441399"/>
    </source>
</evidence>
<dbReference type="GO" id="GO:0005524">
    <property type="term" value="F:ATP binding"/>
    <property type="evidence" value="ECO:0007669"/>
    <property type="project" value="UniProtKB-KW"/>
</dbReference>
<keyword evidence="3 8" id="KW-0347">Helicase</keyword>
<dbReference type="Pfam" id="PF08482">
    <property type="entry name" value="HrpB_C"/>
    <property type="match status" value="1"/>
</dbReference>
<keyword evidence="4" id="KW-0067">ATP-binding</keyword>
<dbReference type="InterPro" id="IPR014001">
    <property type="entry name" value="Helicase_ATP-bd"/>
</dbReference>
<keyword evidence="2 8" id="KW-0378">Hydrolase</keyword>
<dbReference type="InterPro" id="IPR056329">
    <property type="entry name" value="CON_HrpB"/>
</dbReference>
<dbReference type="PANTHER" id="PTHR43519:SF1">
    <property type="entry name" value="ATP-DEPENDENT RNA HELICASE HRPB"/>
    <property type="match status" value="1"/>
</dbReference>
<dbReference type="EC" id="3.6.4.13" evidence="8"/>
<evidence type="ECO:0000313" key="8">
    <source>
        <dbReference type="EMBL" id="CAA0116862.1"/>
    </source>
</evidence>
<dbReference type="GO" id="GO:0003724">
    <property type="term" value="F:RNA helicase activity"/>
    <property type="evidence" value="ECO:0007669"/>
    <property type="project" value="UniProtKB-EC"/>
</dbReference>
<evidence type="ECO:0000256" key="5">
    <source>
        <dbReference type="SAM" id="MobiDB-lite"/>
    </source>
</evidence>
<dbReference type="PROSITE" id="PS51192">
    <property type="entry name" value="HELICASE_ATP_BIND_1"/>
    <property type="match status" value="1"/>
</dbReference>
<keyword evidence="1" id="KW-0547">Nucleotide-binding</keyword>
<feature type="domain" description="Helicase C-terminal" evidence="7">
    <location>
        <begin position="211"/>
        <end position="385"/>
    </location>
</feature>
<dbReference type="PANTHER" id="PTHR43519">
    <property type="entry name" value="ATP-DEPENDENT RNA HELICASE HRPB"/>
    <property type="match status" value="1"/>
</dbReference>
<dbReference type="PIRSF" id="PIRSF005496">
    <property type="entry name" value="ATP_hel_hrpB"/>
    <property type="match status" value="1"/>
</dbReference>
<dbReference type="InterPro" id="IPR010225">
    <property type="entry name" value="HrpB"/>
</dbReference>
<dbReference type="SUPFAM" id="SSF52540">
    <property type="entry name" value="P-loop containing nucleoside triphosphate hydrolases"/>
    <property type="match status" value="1"/>
</dbReference>
<dbReference type="Pfam" id="PF24473">
    <property type="entry name" value="CON_HrpB"/>
    <property type="match status" value="1"/>
</dbReference>
<organism evidence="8 9">
    <name type="scientific">BD1-7 clade bacterium</name>
    <dbReference type="NCBI Taxonomy" id="2029982"/>
    <lineage>
        <taxon>Bacteria</taxon>
        <taxon>Pseudomonadati</taxon>
        <taxon>Pseudomonadota</taxon>
        <taxon>Gammaproteobacteria</taxon>
        <taxon>Cellvibrionales</taxon>
        <taxon>Spongiibacteraceae</taxon>
        <taxon>BD1-7 clade</taxon>
    </lineage>
</organism>
<dbReference type="FunFam" id="3.40.50.300:FF:002125">
    <property type="entry name" value="ATP-dependent helicase HrpB"/>
    <property type="match status" value="1"/>
</dbReference>
<gene>
    <name evidence="8" type="primary">crhR</name>
    <name evidence="8" type="ORF">OPDIPICF_01960</name>
</gene>
<sequence length="856" mass="94850">MPSLPDSCRQQLAQLPIHTVLADIRSCFQNGHELVLQAPPGAGKTTSVPLALLDERWLGDGKILVLEPRRIAARNAAQRMADLLDEKVGERVGYRMRMDTRVGPRTQIEVITEGVLTRMLQADPSLEGIAMVIFDECHERNLNTDLGLALCLQGRAFFRDTDNPLRLLAMSATLDAEALSTLLNHAPVVTSEGRQYPVTLNYRPQRPHPRDLVDAVTETTLQALSDTTDSVLVFLPGQREIHQVQQRLQSSLSGGSPIDILPLYGSLPLTAQQAAIRHQTGRRKVVLATDIAETSLTINGVHVVVDSGLARKPVYDPTTAMARLQTQRISQASATQRMGRAGRLGPGFCYRLWPQDQQQQLARHSTPEILDTDLTALALQLLSWGVGDPTELDWLDPPPAAGFQQALDLLAQLQAVDITQGQPKLTSHGEKMAQMPTHPRLAHMLTIAHQAGHTRTAAAIAALLSERLPNINGSRDGLDDYLELLAAGKPKQPPLMGWYQRCRQQQKQFEQLCHAVIDTAEATAQPLSSASMVALAYPDRIARQRTDNGTLYQLANGRQAMISDASALRRHSWLAVAEISGQQTADGKSRDDHIRLANPIDLEQLESLMSNDITSQDTVYWNNKDQRLIAERRQYLGQLMIRSRVLNNLPDDQRLQALHQAIDQQGLDILPWTPTLRQWQQRVMLLCDADGDSWPDVSDSGLSARLQEWFDPYAARVTNARHLAALPLADMLSSLLPWPLPQQLDEQAPTHLTVPSGSRIALDYGESPPVLAVKLQEMFGATQTPTIANGRVAVKLHLLSPAGRPLQVTQDLAAFWANGYDSVKKEMKGRYPKHPWPDDPLTFKPTAKTKRHLKNH</sequence>
<name>A0A5S9QEG3_9GAMM</name>
<dbReference type="AlphaFoldDB" id="A0A5S9QEG3"/>
<evidence type="ECO:0000256" key="3">
    <source>
        <dbReference type="ARBA" id="ARBA00022806"/>
    </source>
</evidence>
<dbReference type="Proteomes" id="UP000441399">
    <property type="component" value="Unassembled WGS sequence"/>
</dbReference>
<dbReference type="SMART" id="SM00847">
    <property type="entry name" value="HA2"/>
    <property type="match status" value="1"/>
</dbReference>
<feature type="region of interest" description="Disordered" evidence="5">
    <location>
        <begin position="834"/>
        <end position="856"/>
    </location>
</feature>
<dbReference type="Gene3D" id="3.40.50.300">
    <property type="entry name" value="P-loop containing nucleotide triphosphate hydrolases"/>
    <property type="match status" value="2"/>
</dbReference>
<dbReference type="InterPro" id="IPR007502">
    <property type="entry name" value="Helicase-assoc_dom"/>
</dbReference>
<reference evidence="8 9" key="1">
    <citation type="submission" date="2019-11" db="EMBL/GenBank/DDBJ databases">
        <authorList>
            <person name="Holert J."/>
        </authorList>
    </citation>
    <scope>NUCLEOTIDE SEQUENCE [LARGE SCALE GENOMIC DNA]</scope>
    <source>
        <strain evidence="8">SB11_3</strain>
    </source>
</reference>
<dbReference type="NCBIfam" id="TIGR01970">
    <property type="entry name" value="DEAH_box_HrpB"/>
    <property type="match status" value="1"/>
</dbReference>
<dbReference type="CDD" id="cd18791">
    <property type="entry name" value="SF2_C_RHA"/>
    <property type="match status" value="1"/>
</dbReference>
<accession>A0A5S9QEG3</accession>
<dbReference type="SMART" id="SM00490">
    <property type="entry name" value="HELICc"/>
    <property type="match status" value="1"/>
</dbReference>
<dbReference type="GO" id="GO:0003676">
    <property type="term" value="F:nucleic acid binding"/>
    <property type="evidence" value="ECO:0007669"/>
    <property type="project" value="InterPro"/>
</dbReference>
<evidence type="ECO:0000256" key="2">
    <source>
        <dbReference type="ARBA" id="ARBA00022801"/>
    </source>
</evidence>
<dbReference type="InterPro" id="IPR049614">
    <property type="entry name" value="HrpB_DEXH"/>
</dbReference>
<dbReference type="CDD" id="cd17990">
    <property type="entry name" value="DEXHc_HrpB"/>
    <property type="match status" value="1"/>
</dbReference>
<evidence type="ECO:0000256" key="1">
    <source>
        <dbReference type="ARBA" id="ARBA00022741"/>
    </source>
</evidence>
<dbReference type="Gene3D" id="1.20.120.1080">
    <property type="match status" value="1"/>
</dbReference>
<evidence type="ECO:0000259" key="6">
    <source>
        <dbReference type="PROSITE" id="PS51192"/>
    </source>
</evidence>
<feature type="compositionally biased region" description="Basic residues" evidence="5">
    <location>
        <begin position="847"/>
        <end position="856"/>
    </location>
</feature>
<dbReference type="InterPro" id="IPR011545">
    <property type="entry name" value="DEAD/DEAH_box_helicase_dom"/>
</dbReference>
<feature type="domain" description="Helicase ATP-binding" evidence="6">
    <location>
        <begin position="25"/>
        <end position="192"/>
    </location>
</feature>
<evidence type="ECO:0000259" key="7">
    <source>
        <dbReference type="PROSITE" id="PS51194"/>
    </source>
</evidence>
<dbReference type="InterPro" id="IPR027417">
    <property type="entry name" value="P-loop_NTPase"/>
</dbReference>
<dbReference type="GO" id="GO:0016787">
    <property type="term" value="F:hydrolase activity"/>
    <property type="evidence" value="ECO:0007669"/>
    <property type="project" value="UniProtKB-KW"/>
</dbReference>
<keyword evidence="9" id="KW-1185">Reference proteome</keyword>
<proteinExistence type="predicted"/>
<dbReference type="InterPro" id="IPR013689">
    <property type="entry name" value="RNA_helicase_ATP-dep_HrpB_C"/>
</dbReference>
<dbReference type="EMBL" id="CACSIO010000023">
    <property type="protein sequence ID" value="CAA0116862.1"/>
    <property type="molecule type" value="Genomic_DNA"/>
</dbReference>
<dbReference type="OrthoDB" id="9805617at2"/>